<dbReference type="EMBL" id="LSRQ01008392">
    <property type="protein sequence ID" value="OAY63081.1"/>
    <property type="molecule type" value="Genomic_DNA"/>
</dbReference>
<evidence type="ECO:0000313" key="9">
    <source>
        <dbReference type="EMBL" id="OAY63081.1"/>
    </source>
</evidence>
<dbReference type="GO" id="GO:0043136">
    <property type="term" value="F:sn-glycerol 3-phosphatase activity"/>
    <property type="evidence" value="ECO:0007669"/>
    <property type="project" value="TreeGrafter"/>
</dbReference>
<dbReference type="Pfam" id="PF13419">
    <property type="entry name" value="HAD_2"/>
    <property type="match status" value="1"/>
</dbReference>
<keyword evidence="3" id="KW-0285">Flavoprotein</keyword>
<keyword evidence="5" id="KW-0808">Transferase</keyword>
<dbReference type="FunFam" id="3.40.50.1000:FF:000119">
    <property type="entry name" value="Bifunctional riboflavin kinase/FMN phosphatase"/>
    <property type="match status" value="1"/>
</dbReference>
<dbReference type="PANTHER" id="PTHR18901:SF44">
    <property type="entry name" value="OS01G0757900 PROTEIN"/>
    <property type="match status" value="1"/>
</dbReference>
<dbReference type="SFLD" id="SFLDG01129">
    <property type="entry name" value="C1.5:_HAD__Beta-PGM__Phosphata"/>
    <property type="match status" value="1"/>
</dbReference>
<dbReference type="InterPro" id="IPR023465">
    <property type="entry name" value="Riboflavin_kinase_dom_sf"/>
</dbReference>
<dbReference type="Proteomes" id="UP000092600">
    <property type="component" value="Unassembled WGS sequence"/>
</dbReference>
<keyword evidence="9" id="KW-0418">Kinase</keyword>
<dbReference type="GO" id="GO:0009398">
    <property type="term" value="P:FMN biosynthetic process"/>
    <property type="evidence" value="ECO:0007669"/>
    <property type="project" value="UniProtKB-UniPathway"/>
</dbReference>
<feature type="domain" description="Riboflavin kinase" evidence="8">
    <location>
        <begin position="249"/>
        <end position="350"/>
    </location>
</feature>
<dbReference type="Gene3D" id="2.40.30.30">
    <property type="entry name" value="Riboflavin kinase-like"/>
    <property type="match status" value="1"/>
</dbReference>
<dbReference type="InterPro" id="IPR041492">
    <property type="entry name" value="HAD_2"/>
</dbReference>
<keyword evidence="6" id="KW-0547">Nucleotide-binding</keyword>
<dbReference type="InterPro" id="IPR023214">
    <property type="entry name" value="HAD_sf"/>
</dbReference>
<organism evidence="9 10">
    <name type="scientific">Ananas comosus</name>
    <name type="common">Pineapple</name>
    <name type="synonym">Ananas ananas</name>
    <dbReference type="NCBI Taxonomy" id="4615"/>
    <lineage>
        <taxon>Eukaryota</taxon>
        <taxon>Viridiplantae</taxon>
        <taxon>Streptophyta</taxon>
        <taxon>Embryophyta</taxon>
        <taxon>Tracheophyta</taxon>
        <taxon>Spermatophyta</taxon>
        <taxon>Magnoliopsida</taxon>
        <taxon>Liliopsida</taxon>
        <taxon>Poales</taxon>
        <taxon>Bromeliaceae</taxon>
        <taxon>Bromelioideae</taxon>
        <taxon>Ananas</taxon>
    </lineage>
</organism>
<dbReference type="GO" id="GO:0006114">
    <property type="term" value="P:glycerol biosynthetic process"/>
    <property type="evidence" value="ECO:0007669"/>
    <property type="project" value="TreeGrafter"/>
</dbReference>
<dbReference type="Gene3D" id="3.40.50.1000">
    <property type="entry name" value="HAD superfamily/HAD-like"/>
    <property type="match status" value="1"/>
</dbReference>
<comment type="pathway">
    <text evidence="1">Cofactor biosynthesis; FMN biosynthesis; FMN from riboflavin (ATP route): step 1/1.</text>
</comment>
<dbReference type="PRINTS" id="PR00413">
    <property type="entry name" value="HADHALOGNASE"/>
</dbReference>
<name>A0A199UEC9_ANACO</name>
<keyword evidence="7" id="KW-0067">ATP-binding</keyword>
<protein>
    <recommendedName>
        <fullName evidence="2">riboflavin kinase</fullName>
        <ecNumber evidence="2">2.7.1.26</ecNumber>
    </recommendedName>
</protein>
<evidence type="ECO:0000256" key="3">
    <source>
        <dbReference type="ARBA" id="ARBA00022630"/>
    </source>
</evidence>
<dbReference type="InterPro" id="IPR006439">
    <property type="entry name" value="HAD-SF_hydro_IA"/>
</dbReference>
<dbReference type="PANTHER" id="PTHR18901">
    <property type="entry name" value="2-DEOXYGLUCOSE-6-PHOSPHATE PHOSPHATASE 2"/>
    <property type="match status" value="1"/>
</dbReference>
<proteinExistence type="predicted"/>
<evidence type="ECO:0000256" key="6">
    <source>
        <dbReference type="ARBA" id="ARBA00022741"/>
    </source>
</evidence>
<gene>
    <name evidence="9" type="ORF">ACMD2_12105</name>
</gene>
<dbReference type="GO" id="GO:0008531">
    <property type="term" value="F:riboflavin kinase activity"/>
    <property type="evidence" value="ECO:0007669"/>
    <property type="project" value="UniProtKB-EC"/>
</dbReference>
<dbReference type="STRING" id="4615.A0A199UEC9"/>
<evidence type="ECO:0000256" key="2">
    <source>
        <dbReference type="ARBA" id="ARBA00012105"/>
    </source>
</evidence>
<evidence type="ECO:0000256" key="5">
    <source>
        <dbReference type="ARBA" id="ARBA00022679"/>
    </source>
</evidence>
<dbReference type="FunFam" id="1.10.150.240:FF:000001">
    <property type="entry name" value="Haloacid dehalogenase-like hydrolase domain"/>
    <property type="match status" value="1"/>
</dbReference>
<accession>A0A199UEC9</accession>
<dbReference type="SUPFAM" id="SSF56784">
    <property type="entry name" value="HAD-like"/>
    <property type="match status" value="1"/>
</dbReference>
<dbReference type="Gene3D" id="1.10.150.240">
    <property type="entry name" value="Putative phosphatase, domain 2"/>
    <property type="match status" value="1"/>
</dbReference>
<dbReference type="Pfam" id="PF01687">
    <property type="entry name" value="Flavokinase"/>
    <property type="match status" value="1"/>
</dbReference>
<evidence type="ECO:0000256" key="4">
    <source>
        <dbReference type="ARBA" id="ARBA00022643"/>
    </source>
</evidence>
<dbReference type="GO" id="GO:0005524">
    <property type="term" value="F:ATP binding"/>
    <property type="evidence" value="ECO:0007669"/>
    <property type="project" value="UniProtKB-KW"/>
</dbReference>
<keyword evidence="4" id="KW-0288">FMN</keyword>
<comment type="caution">
    <text evidence="9">The sequence shown here is derived from an EMBL/GenBank/DDBJ whole genome shotgun (WGS) entry which is preliminary data.</text>
</comment>
<dbReference type="SFLD" id="SFLDG01135">
    <property type="entry name" value="C1.5.6:_HAD__Beta-PGM__Phospha"/>
    <property type="match status" value="1"/>
</dbReference>
<dbReference type="EC" id="2.7.1.26" evidence="2"/>
<dbReference type="NCBIfam" id="TIGR01509">
    <property type="entry name" value="HAD-SF-IA-v3"/>
    <property type="match status" value="1"/>
</dbReference>
<reference evidence="9 10" key="1">
    <citation type="journal article" date="2016" name="DNA Res.">
        <title>The draft genome of MD-2 pineapple using hybrid error correction of long reads.</title>
        <authorList>
            <person name="Redwan R.M."/>
            <person name="Saidin A."/>
            <person name="Kumar S.V."/>
        </authorList>
    </citation>
    <scope>NUCLEOTIDE SEQUENCE [LARGE SCALE GENOMIC DNA]</scope>
    <source>
        <strain evidence="10">cv. MD2</strain>
        <tissue evidence="9">Leaf</tissue>
    </source>
</reference>
<dbReference type="InterPro" id="IPR023198">
    <property type="entry name" value="PGP-like_dom2"/>
</dbReference>
<evidence type="ECO:0000313" key="10">
    <source>
        <dbReference type="Proteomes" id="UP000092600"/>
    </source>
</evidence>
<sequence>MAGARISAVVLDLDGTLLDTERATRGILGEFLAMYGKEPDLEKEEKRLGQMHKESAAEIVRDYELPMSGEEFSEAIMPLYKERWPQAKPLPGVNRLIGHLHKHGIPLGLASNSIRKYIETKLSHHKDWKESFSVILGGDDVNHGKPSPDIFLEAAKRLGADSSSCLVIEDSVVGVRAAKASGAKVVAVPSLQSQVENYSIANSVLHSLLEFQPELWGLPPFEDWVQNTLPIEPLLVRDLLGKVVSDAILSVNTENCSYESLPDQLWGVLFGWAKLEKHGTYKMVVSIGWDLSLGIPKRVMRLSLLDPIENFKGELLHLLLVGYIRKLQNEENMSEALKISEEDESIARAALDLPVFAHYANNLLFE</sequence>
<dbReference type="UniPathway" id="UPA00276">
    <property type="reaction ID" value="UER00406"/>
</dbReference>
<dbReference type="GO" id="GO:0009231">
    <property type="term" value="P:riboflavin biosynthetic process"/>
    <property type="evidence" value="ECO:0007669"/>
    <property type="project" value="InterPro"/>
</dbReference>
<dbReference type="SUPFAM" id="SSF82114">
    <property type="entry name" value="Riboflavin kinase-like"/>
    <property type="match status" value="1"/>
</dbReference>
<dbReference type="InterPro" id="IPR036412">
    <property type="entry name" value="HAD-like_sf"/>
</dbReference>
<dbReference type="AlphaFoldDB" id="A0A199UEC9"/>
<evidence type="ECO:0000256" key="7">
    <source>
        <dbReference type="ARBA" id="ARBA00022840"/>
    </source>
</evidence>
<dbReference type="SFLD" id="SFLDS00003">
    <property type="entry name" value="Haloacid_Dehalogenase"/>
    <property type="match status" value="1"/>
</dbReference>
<dbReference type="InterPro" id="IPR015865">
    <property type="entry name" value="Riboflavin_kinase_bac/euk"/>
</dbReference>
<evidence type="ECO:0000256" key="1">
    <source>
        <dbReference type="ARBA" id="ARBA00005201"/>
    </source>
</evidence>
<evidence type="ECO:0000259" key="8">
    <source>
        <dbReference type="Pfam" id="PF01687"/>
    </source>
</evidence>